<dbReference type="PANTHER" id="PTHR26379">
    <property type="entry name" value="BTB/POZ AND MATH DOMAIN-CONTAINING PROTEIN 1"/>
    <property type="match status" value="1"/>
</dbReference>
<dbReference type="PROSITE" id="PS50097">
    <property type="entry name" value="BTB"/>
    <property type="match status" value="1"/>
</dbReference>
<evidence type="ECO:0000313" key="5">
    <source>
        <dbReference type="EMBL" id="KAK1611793.1"/>
    </source>
</evidence>
<dbReference type="CDD" id="cd18280">
    <property type="entry name" value="BTB_POZ_BPM_plant"/>
    <property type="match status" value="1"/>
</dbReference>
<dbReference type="SUPFAM" id="SSF54695">
    <property type="entry name" value="POZ domain"/>
    <property type="match status" value="1"/>
</dbReference>
<dbReference type="Pfam" id="PF24570">
    <property type="entry name" value="BACK_BPM_SPOP"/>
    <property type="match status" value="1"/>
</dbReference>
<gene>
    <name evidence="5" type="ORF">QYE76_035466</name>
</gene>
<feature type="domain" description="BTB" evidence="3">
    <location>
        <begin position="181"/>
        <end position="246"/>
    </location>
</feature>
<dbReference type="Gene3D" id="2.60.210.10">
    <property type="entry name" value="Apoptosis, Tumor Necrosis Factor Receptor Associated Protein 2, Chain A"/>
    <property type="match status" value="1"/>
</dbReference>
<dbReference type="PANTHER" id="PTHR26379:SF313">
    <property type="entry name" value="MATH DOMAIN-CONTAINING PROTEIN"/>
    <property type="match status" value="1"/>
</dbReference>
<dbReference type="Gene3D" id="1.25.40.420">
    <property type="match status" value="1"/>
</dbReference>
<sequence length="351" mass="38703">MSSASAIVAPTWSGHHLLKIDGYSFTKDVPTGQKIESRPFDLGGHRWHIDYYPNGCTAEDEDYISLFLVLEDSVFKAVKAQQKFSFAGEVKGQAPSLGSSVTVNNYTCLQGWGTSSFVKREDLEESEHLHDDSFTVRCDIVVISDYQAEDLPESTLPTFVSVEPSDLHQHLGDLLRSEKGADVVFEVAGETFAAHRCLLAARSPVFSAMLFGGMKEGNTVHIHDMDAQVFKALLSFAYTDSLAGATEENEEDEDDEAMFQHLLVAADRYNMERLKSICEDKLCKHIDVDKVGIILELAEQHHCDGLSKACLSFLGSPTNLRAFVDSDGFNCLSKSCPSVIKKLIAMLAFVS</sequence>
<dbReference type="EMBL" id="JAUUTY010000007">
    <property type="protein sequence ID" value="KAK1611793.1"/>
    <property type="molecule type" value="Genomic_DNA"/>
</dbReference>
<dbReference type="InterPro" id="IPR045005">
    <property type="entry name" value="BPM1-6"/>
</dbReference>
<dbReference type="Gene3D" id="3.30.710.10">
    <property type="entry name" value="Potassium Channel Kv1.1, Chain A"/>
    <property type="match status" value="1"/>
</dbReference>
<accession>A0AAD8VP85</accession>
<dbReference type="InterPro" id="IPR008974">
    <property type="entry name" value="TRAF-like"/>
</dbReference>
<dbReference type="Pfam" id="PF22486">
    <property type="entry name" value="MATH_2"/>
    <property type="match status" value="1"/>
</dbReference>
<evidence type="ECO:0000256" key="1">
    <source>
        <dbReference type="ARBA" id="ARBA00004906"/>
    </source>
</evidence>
<dbReference type="AlphaFoldDB" id="A0AAD8VP85"/>
<comment type="caution">
    <text evidence="5">The sequence shown here is derived from an EMBL/GenBank/DDBJ whole genome shotgun (WGS) entry which is preliminary data.</text>
</comment>
<dbReference type="InterPro" id="IPR011333">
    <property type="entry name" value="SKP1/BTB/POZ_sf"/>
</dbReference>
<dbReference type="InterPro" id="IPR002083">
    <property type="entry name" value="MATH/TRAF_dom"/>
</dbReference>
<feature type="domain" description="MATH" evidence="4">
    <location>
        <begin position="13"/>
        <end position="140"/>
    </location>
</feature>
<dbReference type="GO" id="GO:0016567">
    <property type="term" value="P:protein ubiquitination"/>
    <property type="evidence" value="ECO:0007669"/>
    <property type="project" value="InterPro"/>
</dbReference>
<dbReference type="Pfam" id="PF00651">
    <property type="entry name" value="BTB"/>
    <property type="match status" value="1"/>
</dbReference>
<comment type="similarity">
    <text evidence="2">Belongs to the Tdpoz family.</text>
</comment>
<evidence type="ECO:0000259" key="4">
    <source>
        <dbReference type="PROSITE" id="PS50144"/>
    </source>
</evidence>
<dbReference type="InterPro" id="IPR000210">
    <property type="entry name" value="BTB/POZ_dom"/>
</dbReference>
<keyword evidence="6" id="KW-1185">Reference proteome</keyword>
<evidence type="ECO:0000313" key="6">
    <source>
        <dbReference type="Proteomes" id="UP001231189"/>
    </source>
</evidence>
<reference evidence="5" key="1">
    <citation type="submission" date="2023-07" db="EMBL/GenBank/DDBJ databases">
        <title>A chromosome-level genome assembly of Lolium multiflorum.</title>
        <authorList>
            <person name="Chen Y."/>
            <person name="Copetti D."/>
            <person name="Kolliker R."/>
            <person name="Studer B."/>
        </authorList>
    </citation>
    <scope>NUCLEOTIDE SEQUENCE</scope>
    <source>
        <strain evidence="5">02402/16</strain>
        <tissue evidence="5">Leaf</tissue>
    </source>
</reference>
<dbReference type="SUPFAM" id="SSF49599">
    <property type="entry name" value="TRAF domain-like"/>
    <property type="match status" value="1"/>
</dbReference>
<dbReference type="CDD" id="cd00121">
    <property type="entry name" value="MATH"/>
    <property type="match status" value="1"/>
</dbReference>
<dbReference type="InterPro" id="IPR056423">
    <property type="entry name" value="BACK_BPM_SPOP"/>
</dbReference>
<proteinExistence type="inferred from homology"/>
<organism evidence="5 6">
    <name type="scientific">Lolium multiflorum</name>
    <name type="common">Italian ryegrass</name>
    <name type="synonym">Lolium perenne subsp. multiflorum</name>
    <dbReference type="NCBI Taxonomy" id="4521"/>
    <lineage>
        <taxon>Eukaryota</taxon>
        <taxon>Viridiplantae</taxon>
        <taxon>Streptophyta</taxon>
        <taxon>Embryophyta</taxon>
        <taxon>Tracheophyta</taxon>
        <taxon>Spermatophyta</taxon>
        <taxon>Magnoliopsida</taxon>
        <taxon>Liliopsida</taxon>
        <taxon>Poales</taxon>
        <taxon>Poaceae</taxon>
        <taxon>BOP clade</taxon>
        <taxon>Pooideae</taxon>
        <taxon>Poodae</taxon>
        <taxon>Poeae</taxon>
        <taxon>Poeae Chloroplast Group 2 (Poeae type)</taxon>
        <taxon>Loliodinae</taxon>
        <taxon>Loliinae</taxon>
        <taxon>Lolium</taxon>
    </lineage>
</organism>
<evidence type="ECO:0000259" key="3">
    <source>
        <dbReference type="PROSITE" id="PS50097"/>
    </source>
</evidence>
<dbReference type="Proteomes" id="UP001231189">
    <property type="component" value="Unassembled WGS sequence"/>
</dbReference>
<evidence type="ECO:0000256" key="2">
    <source>
        <dbReference type="ARBA" id="ARBA00010846"/>
    </source>
</evidence>
<comment type="pathway">
    <text evidence="1">Protein modification; protein ubiquitination.</text>
</comment>
<name>A0AAD8VP85_LOLMU</name>
<dbReference type="SMART" id="SM00225">
    <property type="entry name" value="BTB"/>
    <property type="match status" value="1"/>
</dbReference>
<protein>
    <submittedName>
        <fullName evidence="5">Uncharacterized protein</fullName>
    </submittedName>
</protein>
<dbReference type="PROSITE" id="PS50144">
    <property type="entry name" value="MATH"/>
    <property type="match status" value="1"/>
</dbReference>